<protein>
    <recommendedName>
        <fullName evidence="9">Aromatic acid exporter family protein</fullName>
    </recommendedName>
</protein>
<dbReference type="AlphaFoldDB" id="A0A1L8MLV6"/>
<keyword evidence="8" id="KW-1185">Reference proteome</keyword>
<evidence type="ECO:0000256" key="1">
    <source>
        <dbReference type="ARBA" id="ARBA00004651"/>
    </source>
</evidence>
<keyword evidence="4 6" id="KW-1133">Transmembrane helix</keyword>
<evidence type="ECO:0000313" key="8">
    <source>
        <dbReference type="Proteomes" id="UP000182015"/>
    </source>
</evidence>
<feature type="transmembrane region" description="Helical" evidence="6">
    <location>
        <begin position="21"/>
        <end position="49"/>
    </location>
</feature>
<dbReference type="EMBL" id="LZDD01000002">
    <property type="protein sequence ID" value="OJF71742.1"/>
    <property type="molecule type" value="Genomic_DNA"/>
</dbReference>
<accession>A0A1L8MLV6</accession>
<comment type="caution">
    <text evidence="7">The sequence shown here is derived from an EMBL/GenBank/DDBJ whole genome shotgun (WGS) entry which is preliminary data.</text>
</comment>
<evidence type="ECO:0008006" key="9">
    <source>
        <dbReference type="Google" id="ProtNLM"/>
    </source>
</evidence>
<evidence type="ECO:0000313" key="7">
    <source>
        <dbReference type="EMBL" id="OJF71742.1"/>
    </source>
</evidence>
<feature type="transmembrane region" description="Helical" evidence="6">
    <location>
        <begin position="88"/>
        <end position="108"/>
    </location>
</feature>
<comment type="subcellular location">
    <subcellularLocation>
        <location evidence="1">Cell membrane</location>
        <topology evidence="1">Multi-pass membrane protein</topology>
    </subcellularLocation>
</comment>
<keyword evidence="2" id="KW-1003">Cell membrane</keyword>
<sequence length="171" mass="19293">MRYYFDPKKIKLGMRTFKTGFCVFLVILFFHLFGLEGLQIGALTAVFSLRESMDETVSFGTSRIIGNSIGGLCAMLYYVLQIFFNHQFWVTLVFVPIVTMLTIIINVAINNKAGIIGAVAALLVITLSIPTGDTFVYVLARVFETFCGVFVAILVNTDLENIRKKWQERKK</sequence>
<evidence type="ECO:0000256" key="5">
    <source>
        <dbReference type="ARBA" id="ARBA00023136"/>
    </source>
</evidence>
<evidence type="ECO:0000256" key="6">
    <source>
        <dbReference type="SAM" id="Phobius"/>
    </source>
</evidence>
<feature type="transmembrane region" description="Helical" evidence="6">
    <location>
        <begin position="113"/>
        <end position="129"/>
    </location>
</feature>
<dbReference type="STRING" id="1856638.A9Q68_07065"/>
<evidence type="ECO:0000256" key="3">
    <source>
        <dbReference type="ARBA" id="ARBA00022692"/>
    </source>
</evidence>
<name>A0A1L8MLV6_9STRE</name>
<evidence type="ECO:0000256" key="2">
    <source>
        <dbReference type="ARBA" id="ARBA00022475"/>
    </source>
</evidence>
<dbReference type="GO" id="GO:0005886">
    <property type="term" value="C:plasma membrane"/>
    <property type="evidence" value="ECO:0007669"/>
    <property type="project" value="UniProtKB-SubCell"/>
</dbReference>
<evidence type="ECO:0000256" key="4">
    <source>
        <dbReference type="ARBA" id="ARBA00022989"/>
    </source>
</evidence>
<proteinExistence type="predicted"/>
<dbReference type="Proteomes" id="UP000182015">
    <property type="component" value="Unassembled WGS sequence"/>
</dbReference>
<reference evidence="8" key="1">
    <citation type="submission" date="2016-06" db="EMBL/GenBank/DDBJ databases">
        <authorList>
            <person name="de Vries S.P.W."/>
            <person name="Hadjirin N.F."/>
            <person name="Lay E.M."/>
            <person name="Zadoks R.N."/>
            <person name="Peacock S.J."/>
            <person name="Parkhill J."/>
            <person name="Grant A.J."/>
            <person name="Mcdougall S."/>
            <person name="Holmes M.A."/>
        </authorList>
    </citation>
    <scope>NUCLEOTIDE SEQUENCE [LARGE SCALE GENOMIC DNA]</scope>
    <source>
        <strain evidence="8">NZ1587</strain>
    </source>
</reference>
<dbReference type="Pfam" id="PF06081">
    <property type="entry name" value="ArAE_1"/>
    <property type="match status" value="1"/>
</dbReference>
<dbReference type="OrthoDB" id="1653617at2"/>
<dbReference type="InterPro" id="IPR010343">
    <property type="entry name" value="ArAE_1"/>
</dbReference>
<keyword evidence="5 6" id="KW-0472">Membrane</keyword>
<organism evidence="7 8">
    <name type="scientific">Streptococcus bovimastitidis</name>
    <dbReference type="NCBI Taxonomy" id="1856638"/>
    <lineage>
        <taxon>Bacteria</taxon>
        <taxon>Bacillati</taxon>
        <taxon>Bacillota</taxon>
        <taxon>Bacilli</taxon>
        <taxon>Lactobacillales</taxon>
        <taxon>Streptococcaceae</taxon>
        <taxon>Streptococcus</taxon>
    </lineage>
</organism>
<feature type="transmembrane region" description="Helical" evidence="6">
    <location>
        <begin position="135"/>
        <end position="155"/>
    </location>
</feature>
<keyword evidence="3 6" id="KW-0812">Transmembrane</keyword>
<gene>
    <name evidence="7" type="ORF">A9Q68_07065</name>
</gene>
<dbReference type="RefSeq" id="WP_071793995.1">
    <property type="nucleotide sequence ID" value="NZ_LZDD01000002.1"/>
</dbReference>